<evidence type="ECO:0000256" key="14">
    <source>
        <dbReference type="PROSITE-ProRule" id="PRU10141"/>
    </source>
</evidence>
<dbReference type="OrthoDB" id="504170at2759"/>
<evidence type="ECO:0000256" key="4">
    <source>
        <dbReference type="ARBA" id="ARBA00022553"/>
    </source>
</evidence>
<keyword evidence="9" id="KW-0221">Differentiation</keyword>
<dbReference type="FunFam" id="3.30.200.20:FF:000042">
    <property type="entry name" value="Aurora kinase A"/>
    <property type="match status" value="1"/>
</dbReference>
<evidence type="ECO:0000256" key="12">
    <source>
        <dbReference type="ARBA" id="ARBA00022843"/>
    </source>
</evidence>
<keyword evidence="2" id="KW-0217">Developmental protein</keyword>
<evidence type="ECO:0000313" key="18">
    <source>
        <dbReference type="Proteomes" id="UP000242457"/>
    </source>
</evidence>
<keyword evidence="12" id="KW-0832">Ubl conjugation</keyword>
<keyword evidence="18" id="KW-1185">Reference proteome</keyword>
<dbReference type="GO" id="GO:0000226">
    <property type="term" value="P:microtubule cytoskeleton organization"/>
    <property type="evidence" value="ECO:0007669"/>
    <property type="project" value="TreeGrafter"/>
</dbReference>
<dbReference type="Pfam" id="PF00069">
    <property type="entry name" value="Pkinase"/>
    <property type="match status" value="1"/>
</dbReference>
<evidence type="ECO:0000256" key="9">
    <source>
        <dbReference type="ARBA" id="ARBA00022782"/>
    </source>
</evidence>
<evidence type="ECO:0000256" key="3">
    <source>
        <dbReference type="ARBA" id="ARBA00022527"/>
    </source>
</evidence>
<dbReference type="GO" id="GO:0030154">
    <property type="term" value="P:cell differentiation"/>
    <property type="evidence" value="ECO:0007669"/>
    <property type="project" value="UniProtKB-KW"/>
</dbReference>
<dbReference type="GO" id="GO:0005737">
    <property type="term" value="C:cytoplasm"/>
    <property type="evidence" value="ECO:0007669"/>
    <property type="project" value="TreeGrafter"/>
</dbReference>
<dbReference type="GO" id="GO:0035556">
    <property type="term" value="P:intracellular signal transduction"/>
    <property type="evidence" value="ECO:0007669"/>
    <property type="project" value="TreeGrafter"/>
</dbReference>
<keyword evidence="6" id="KW-0479">Metal-binding</keyword>
<evidence type="ECO:0000256" key="8">
    <source>
        <dbReference type="ARBA" id="ARBA00022777"/>
    </source>
</evidence>
<keyword evidence="4" id="KW-0597">Phosphoprotein</keyword>
<keyword evidence="7 14" id="KW-0547">Nucleotide-binding</keyword>
<evidence type="ECO:0000259" key="16">
    <source>
        <dbReference type="PROSITE" id="PS50011"/>
    </source>
</evidence>
<feature type="binding site" evidence="14">
    <location>
        <position position="66"/>
    </location>
    <ligand>
        <name>ATP</name>
        <dbReference type="ChEBI" id="CHEBI:30616"/>
    </ligand>
</feature>
<keyword evidence="11" id="KW-0460">Magnesium</keyword>
<dbReference type="FunFam" id="1.10.510.10:FF:000658">
    <property type="entry name" value="Protein CBG12184"/>
    <property type="match status" value="1"/>
</dbReference>
<comment type="similarity">
    <text evidence="15">Belongs to the protein kinase superfamily.</text>
</comment>
<dbReference type="PANTHER" id="PTHR24346:SF102">
    <property type="entry name" value="TESTIS-SPECIFIC SERINE_THREONINE-PROTEIN KINASE 1"/>
    <property type="match status" value="1"/>
</dbReference>
<keyword evidence="5" id="KW-0808">Transferase</keyword>
<dbReference type="Gene3D" id="1.10.510.10">
    <property type="entry name" value="Transferase(Phosphotransferase) domain 1"/>
    <property type="match status" value="1"/>
</dbReference>
<evidence type="ECO:0000256" key="1">
    <source>
        <dbReference type="ARBA" id="ARBA00001946"/>
    </source>
</evidence>
<evidence type="ECO:0000256" key="2">
    <source>
        <dbReference type="ARBA" id="ARBA00022473"/>
    </source>
</evidence>
<organism evidence="17 18">
    <name type="scientific">Apis cerana cerana</name>
    <name type="common">Oriental honeybee</name>
    <dbReference type="NCBI Taxonomy" id="94128"/>
    <lineage>
        <taxon>Eukaryota</taxon>
        <taxon>Metazoa</taxon>
        <taxon>Ecdysozoa</taxon>
        <taxon>Arthropoda</taxon>
        <taxon>Hexapoda</taxon>
        <taxon>Insecta</taxon>
        <taxon>Pterygota</taxon>
        <taxon>Neoptera</taxon>
        <taxon>Endopterygota</taxon>
        <taxon>Hymenoptera</taxon>
        <taxon>Apocrita</taxon>
        <taxon>Aculeata</taxon>
        <taxon>Apoidea</taxon>
        <taxon>Anthophila</taxon>
        <taxon>Apidae</taxon>
        <taxon>Apis</taxon>
    </lineage>
</organism>
<dbReference type="InterPro" id="IPR017441">
    <property type="entry name" value="Protein_kinase_ATP_BS"/>
</dbReference>
<dbReference type="EMBL" id="KZ288210">
    <property type="protein sequence ID" value="PBC32970.1"/>
    <property type="molecule type" value="Genomic_DNA"/>
</dbReference>
<name>A0A2A3EMQ4_APICC</name>
<dbReference type="PROSITE" id="PS00108">
    <property type="entry name" value="PROTEIN_KINASE_ST"/>
    <property type="match status" value="1"/>
</dbReference>
<dbReference type="PANTHER" id="PTHR24346">
    <property type="entry name" value="MAP/MICROTUBULE AFFINITY-REGULATING KINASE"/>
    <property type="match status" value="1"/>
</dbReference>
<gene>
    <name evidence="17" type="ORF">APICC_05032</name>
</gene>
<evidence type="ECO:0000256" key="6">
    <source>
        <dbReference type="ARBA" id="ARBA00022723"/>
    </source>
</evidence>
<proteinExistence type="inferred from homology"/>
<dbReference type="SMART" id="SM00220">
    <property type="entry name" value="S_TKc"/>
    <property type="match status" value="1"/>
</dbReference>
<dbReference type="PROSITE" id="PS00107">
    <property type="entry name" value="PROTEIN_KINASE_ATP"/>
    <property type="match status" value="1"/>
</dbReference>
<dbReference type="InterPro" id="IPR047908">
    <property type="entry name" value="TSSK4_cat"/>
</dbReference>
<keyword evidence="10 14" id="KW-0067">ATP-binding</keyword>
<feature type="domain" description="Protein kinase" evidence="16">
    <location>
        <begin position="37"/>
        <end position="294"/>
    </location>
</feature>
<evidence type="ECO:0000256" key="15">
    <source>
        <dbReference type="RuleBase" id="RU000304"/>
    </source>
</evidence>
<dbReference type="InterPro" id="IPR011009">
    <property type="entry name" value="Kinase-like_dom_sf"/>
</dbReference>
<sequence>MATAPITDNSPKSLLKLVEDKNDKSEKKLTILESHGYTLGKTIGAGSYATVKIAKSDRHDCQVAVKIVSKFQAPGDYLKKFLPREIEVVKGLKHPNLIRFLQAIETTHRVYIIMEYAQCGSLLDIIRRDTFIDEFRSRRWFRQLLEAIDYCHGRGVVHRDIKCENLLMDQNFNIKLSDFGFARGQMKAKNGINPLSETFCGSYAYASPEILKGVPYLPQLSDVWSMGVVLYAMVYGRLPFDDTNYSQLLKQVQNKVVFPKEPNVSQACRSLISRILVPQRIRMNIDNIRNDTWLAESLVTVETSTTDIPMDTSTVRNVKKITNERNKETKNNTTDIGAQIIDKRLT</sequence>
<dbReference type="CDD" id="cd14162">
    <property type="entry name" value="STKc_TSSK4-like"/>
    <property type="match status" value="1"/>
</dbReference>
<dbReference type="GO" id="GO:0007283">
    <property type="term" value="P:spermatogenesis"/>
    <property type="evidence" value="ECO:0007669"/>
    <property type="project" value="UniProtKB-KW"/>
</dbReference>
<dbReference type="InterPro" id="IPR000719">
    <property type="entry name" value="Prot_kinase_dom"/>
</dbReference>
<dbReference type="GO" id="GO:0000287">
    <property type="term" value="F:magnesium ion binding"/>
    <property type="evidence" value="ECO:0007669"/>
    <property type="project" value="UniProtKB-ARBA"/>
</dbReference>
<evidence type="ECO:0000256" key="13">
    <source>
        <dbReference type="ARBA" id="ARBA00022871"/>
    </source>
</evidence>
<evidence type="ECO:0000256" key="10">
    <source>
        <dbReference type="ARBA" id="ARBA00022840"/>
    </source>
</evidence>
<dbReference type="STRING" id="94128.A0A2A3EMQ4"/>
<accession>A0A2A3EMQ4</accession>
<reference evidence="17 18" key="1">
    <citation type="submission" date="2014-07" db="EMBL/GenBank/DDBJ databases">
        <title>Genomic and transcriptomic analysis on Apis cerana provide comprehensive insights into honey bee biology.</title>
        <authorList>
            <person name="Diao Q."/>
            <person name="Sun L."/>
            <person name="Zheng H."/>
            <person name="Zheng H."/>
            <person name="Xu S."/>
            <person name="Wang S."/>
            <person name="Zeng Z."/>
            <person name="Hu F."/>
            <person name="Su S."/>
            <person name="Wu J."/>
        </authorList>
    </citation>
    <scope>NUCLEOTIDE SEQUENCE [LARGE SCALE GENOMIC DNA]</scope>
    <source>
        <tissue evidence="17">Pupae without intestine</tissue>
    </source>
</reference>
<comment type="cofactor">
    <cofactor evidence="1">
        <name>Mg(2+)</name>
        <dbReference type="ChEBI" id="CHEBI:18420"/>
    </cofactor>
</comment>
<keyword evidence="8 17" id="KW-0418">Kinase</keyword>
<keyword evidence="13" id="KW-0744">Spermatogenesis</keyword>
<dbReference type="PROSITE" id="PS50011">
    <property type="entry name" value="PROTEIN_KINASE_DOM"/>
    <property type="match status" value="1"/>
</dbReference>
<dbReference type="GO" id="GO:0005524">
    <property type="term" value="F:ATP binding"/>
    <property type="evidence" value="ECO:0007669"/>
    <property type="project" value="UniProtKB-UniRule"/>
</dbReference>
<dbReference type="AlphaFoldDB" id="A0A2A3EMQ4"/>
<evidence type="ECO:0000256" key="11">
    <source>
        <dbReference type="ARBA" id="ARBA00022842"/>
    </source>
</evidence>
<evidence type="ECO:0000256" key="5">
    <source>
        <dbReference type="ARBA" id="ARBA00022679"/>
    </source>
</evidence>
<evidence type="ECO:0000256" key="7">
    <source>
        <dbReference type="ARBA" id="ARBA00022741"/>
    </source>
</evidence>
<keyword evidence="3 15" id="KW-0723">Serine/threonine-protein kinase</keyword>
<dbReference type="InterPro" id="IPR008271">
    <property type="entry name" value="Ser/Thr_kinase_AS"/>
</dbReference>
<protein>
    <submittedName>
        <fullName evidence="17">Testis-specific serine/threonine-protein kinase</fullName>
    </submittedName>
</protein>
<dbReference type="GO" id="GO:0050321">
    <property type="term" value="F:tau-protein kinase activity"/>
    <property type="evidence" value="ECO:0007669"/>
    <property type="project" value="TreeGrafter"/>
</dbReference>
<evidence type="ECO:0000313" key="17">
    <source>
        <dbReference type="EMBL" id="PBC32970.1"/>
    </source>
</evidence>
<dbReference type="Proteomes" id="UP000242457">
    <property type="component" value="Unassembled WGS sequence"/>
</dbReference>
<dbReference type="SUPFAM" id="SSF56112">
    <property type="entry name" value="Protein kinase-like (PK-like)"/>
    <property type="match status" value="1"/>
</dbReference>